<evidence type="ECO:0000313" key="2">
    <source>
        <dbReference type="Proteomes" id="UP001431783"/>
    </source>
</evidence>
<sequence length="100" mass="11450">MAIQGYFKLHQQTTPAPYVCKLCTQTAFMLLPLSWHKEVRSPNYEATVRSRAMPRFFVQILLPSAEHFNEVLGIGLYMDNDIAPTNNLDYEVLGTVDRCI</sequence>
<reference evidence="1 2" key="1">
    <citation type="submission" date="2023-03" db="EMBL/GenBank/DDBJ databases">
        <title>Genome insight into feeding habits of ladybird beetles.</title>
        <authorList>
            <person name="Li H.-S."/>
            <person name="Huang Y.-H."/>
            <person name="Pang H."/>
        </authorList>
    </citation>
    <scope>NUCLEOTIDE SEQUENCE [LARGE SCALE GENOMIC DNA]</scope>
    <source>
        <strain evidence="1">SYSU_2023b</strain>
        <tissue evidence="1">Whole body</tissue>
    </source>
</reference>
<comment type="caution">
    <text evidence="1">The sequence shown here is derived from an EMBL/GenBank/DDBJ whole genome shotgun (WGS) entry which is preliminary data.</text>
</comment>
<evidence type="ECO:0000313" key="1">
    <source>
        <dbReference type="EMBL" id="KAK9876197.1"/>
    </source>
</evidence>
<gene>
    <name evidence="1" type="ORF">WA026_011318</name>
</gene>
<dbReference type="EMBL" id="JARQZJ010000035">
    <property type="protein sequence ID" value="KAK9876197.1"/>
    <property type="molecule type" value="Genomic_DNA"/>
</dbReference>
<dbReference type="Proteomes" id="UP001431783">
    <property type="component" value="Unassembled WGS sequence"/>
</dbReference>
<dbReference type="AlphaFoldDB" id="A0AAW1U7I4"/>
<accession>A0AAW1U7I4</accession>
<name>A0AAW1U7I4_9CUCU</name>
<organism evidence="1 2">
    <name type="scientific">Henosepilachna vigintioctopunctata</name>
    <dbReference type="NCBI Taxonomy" id="420089"/>
    <lineage>
        <taxon>Eukaryota</taxon>
        <taxon>Metazoa</taxon>
        <taxon>Ecdysozoa</taxon>
        <taxon>Arthropoda</taxon>
        <taxon>Hexapoda</taxon>
        <taxon>Insecta</taxon>
        <taxon>Pterygota</taxon>
        <taxon>Neoptera</taxon>
        <taxon>Endopterygota</taxon>
        <taxon>Coleoptera</taxon>
        <taxon>Polyphaga</taxon>
        <taxon>Cucujiformia</taxon>
        <taxon>Coccinelloidea</taxon>
        <taxon>Coccinellidae</taxon>
        <taxon>Epilachninae</taxon>
        <taxon>Epilachnini</taxon>
        <taxon>Henosepilachna</taxon>
    </lineage>
</organism>
<keyword evidence="2" id="KW-1185">Reference proteome</keyword>
<protein>
    <submittedName>
        <fullName evidence="1">Uncharacterized protein</fullName>
    </submittedName>
</protein>
<proteinExistence type="predicted"/>